<feature type="region of interest" description="Disordered" evidence="1">
    <location>
        <begin position="1"/>
        <end position="24"/>
    </location>
</feature>
<feature type="compositionally biased region" description="Basic and acidic residues" evidence="1">
    <location>
        <begin position="169"/>
        <end position="179"/>
    </location>
</feature>
<dbReference type="AlphaFoldDB" id="A0A9P9RE73"/>
<proteinExistence type="predicted"/>
<keyword evidence="3" id="KW-1185">Reference proteome</keyword>
<dbReference type="EMBL" id="JAGTJS010000001">
    <property type="protein sequence ID" value="KAH7275243.1"/>
    <property type="molecule type" value="Genomic_DNA"/>
</dbReference>
<organism evidence="2 3">
    <name type="scientific">Fusarium solani</name>
    <name type="common">Filamentous fungus</name>
    <dbReference type="NCBI Taxonomy" id="169388"/>
    <lineage>
        <taxon>Eukaryota</taxon>
        <taxon>Fungi</taxon>
        <taxon>Dikarya</taxon>
        <taxon>Ascomycota</taxon>
        <taxon>Pezizomycotina</taxon>
        <taxon>Sordariomycetes</taxon>
        <taxon>Hypocreomycetidae</taxon>
        <taxon>Hypocreales</taxon>
        <taxon>Nectriaceae</taxon>
        <taxon>Fusarium</taxon>
        <taxon>Fusarium solani species complex</taxon>
    </lineage>
</organism>
<feature type="compositionally biased region" description="Polar residues" evidence="1">
    <location>
        <begin position="8"/>
        <end position="21"/>
    </location>
</feature>
<gene>
    <name evidence="2" type="ORF">B0J15DRAFT_474485</name>
</gene>
<comment type="caution">
    <text evidence="2">The sequence shown here is derived from an EMBL/GenBank/DDBJ whole genome shotgun (WGS) entry which is preliminary data.</text>
</comment>
<sequence length="275" mass="29876">MGVLGGSRASSPDSPSGTSMISDVGTVLPPYTTLPWCGTDGRSIPSARVSLVTAFSRRDQQKGRLCSFIPSQIRHQIWTTGDSAPGAFPRKTQTRGQRKQNNLIDRISRRILASDQWIQSMTRPGRTWTIRAVNPRSFRIRSPLSSIESPQAARATEPPNTDLAPENRPSGREAEDRSPLDVTFAVGQGREGRWGRRKRGRCLKAKAKKELRSPGGHKPKLGNRGLASGSHGQVGQHLCSACHFSSVSGRHGCNAQTRDAIAYSGWGTVVLGSTR</sequence>
<evidence type="ECO:0000256" key="1">
    <source>
        <dbReference type="SAM" id="MobiDB-lite"/>
    </source>
</evidence>
<reference evidence="2" key="1">
    <citation type="journal article" date="2021" name="Nat. Commun.">
        <title>Genetic determinants of endophytism in the Arabidopsis root mycobiome.</title>
        <authorList>
            <person name="Mesny F."/>
            <person name="Miyauchi S."/>
            <person name="Thiergart T."/>
            <person name="Pickel B."/>
            <person name="Atanasova L."/>
            <person name="Karlsson M."/>
            <person name="Huettel B."/>
            <person name="Barry K.W."/>
            <person name="Haridas S."/>
            <person name="Chen C."/>
            <person name="Bauer D."/>
            <person name="Andreopoulos W."/>
            <person name="Pangilinan J."/>
            <person name="LaButti K."/>
            <person name="Riley R."/>
            <person name="Lipzen A."/>
            <person name="Clum A."/>
            <person name="Drula E."/>
            <person name="Henrissat B."/>
            <person name="Kohler A."/>
            <person name="Grigoriev I.V."/>
            <person name="Martin F.M."/>
            <person name="Hacquard S."/>
        </authorList>
    </citation>
    <scope>NUCLEOTIDE SEQUENCE</scope>
    <source>
        <strain evidence="2">FSSC 5 MPI-SDFR-AT-0091</strain>
    </source>
</reference>
<evidence type="ECO:0000313" key="3">
    <source>
        <dbReference type="Proteomes" id="UP000736672"/>
    </source>
</evidence>
<name>A0A9P9RE73_FUSSL</name>
<accession>A0A9P9RE73</accession>
<dbReference type="Proteomes" id="UP000736672">
    <property type="component" value="Unassembled WGS sequence"/>
</dbReference>
<protein>
    <submittedName>
        <fullName evidence="2">Uncharacterized protein</fullName>
    </submittedName>
</protein>
<evidence type="ECO:0000313" key="2">
    <source>
        <dbReference type="EMBL" id="KAH7275243.1"/>
    </source>
</evidence>
<feature type="region of interest" description="Disordered" evidence="1">
    <location>
        <begin position="141"/>
        <end position="229"/>
    </location>
</feature>
<feature type="compositionally biased region" description="Basic residues" evidence="1">
    <location>
        <begin position="195"/>
        <end position="221"/>
    </location>
</feature>